<keyword evidence="3 5" id="KW-0288">FMN</keyword>
<comment type="similarity">
    <text evidence="1 5">Belongs to the pyridoxamine 5'-phosphate oxidase family.</text>
</comment>
<feature type="binding site" evidence="5 7">
    <location>
        <begin position="79"/>
        <end position="84"/>
    </location>
    <ligand>
        <name>FMN</name>
        <dbReference type="ChEBI" id="CHEBI:58210"/>
    </ligand>
</feature>
<feature type="binding site" evidence="5 6">
    <location>
        <position position="145"/>
    </location>
    <ligand>
        <name>substrate</name>
    </ligand>
</feature>
<dbReference type="PIRSF" id="PIRSF000190">
    <property type="entry name" value="Pyd_amn-ph_oxd"/>
    <property type="match status" value="1"/>
</dbReference>
<evidence type="ECO:0000256" key="7">
    <source>
        <dbReference type="PIRSR" id="PIRSR000190-2"/>
    </source>
</evidence>
<feature type="domain" description="Pyridoxine 5'-phosphate oxidase dimerisation C-terminal" evidence="10">
    <location>
        <begin position="191"/>
        <end position="254"/>
    </location>
</feature>
<sequence length="254" mass="28345">MAAHPPVHDPPVHDPPVPDPAVQRRGYHPGRFDERMLAPTWLEQFQEWFTDASAPGAGIREPNAMIFSTADEAGRPSSRTVLMKGFDARGFTLFTNYTSTKAREAAANPYGSLLFPWYPLERQVIVAGSIERVSRAESETYFRSRPRGSQLGAWASHQSQVIDSRAVLTERLARLGQRWPATEPVPAPPFWGGLRLVPTSIEFWQGRPDRLHDRLRYRLTTLRRSSGTTPDAGPGDAPSRPADALGWVIERLAP</sequence>
<comment type="cofactor">
    <cofactor evidence="5 7">
        <name>FMN</name>
        <dbReference type="ChEBI" id="CHEBI:58210"/>
    </cofactor>
    <text evidence="5 7">Binds 1 FMN per subunit.</text>
</comment>
<dbReference type="SUPFAM" id="SSF50475">
    <property type="entry name" value="FMN-binding split barrel"/>
    <property type="match status" value="1"/>
</dbReference>
<evidence type="ECO:0000256" key="1">
    <source>
        <dbReference type="ARBA" id="ARBA00007301"/>
    </source>
</evidence>
<dbReference type="EC" id="1.4.3.5" evidence="5"/>
<evidence type="ECO:0000256" key="4">
    <source>
        <dbReference type="ARBA" id="ARBA00023002"/>
    </source>
</evidence>
<dbReference type="PANTHER" id="PTHR10851:SF0">
    <property type="entry name" value="PYRIDOXINE-5'-PHOSPHATE OXIDASE"/>
    <property type="match status" value="1"/>
</dbReference>
<proteinExistence type="inferred from homology"/>
<evidence type="ECO:0000256" key="2">
    <source>
        <dbReference type="ARBA" id="ARBA00022630"/>
    </source>
</evidence>
<dbReference type="InterPro" id="IPR000659">
    <property type="entry name" value="Pyridox_Oxase"/>
</dbReference>
<comment type="function">
    <text evidence="5">Catalyzes the oxidation of either pyridoxine 5'-phosphate (PNP) or pyridoxamine 5'-phosphate (PMP) into pyridoxal 5'-phosphate (PLP).</text>
</comment>
<dbReference type="PROSITE" id="PS01064">
    <property type="entry name" value="PYRIDOX_OXIDASE"/>
    <property type="match status" value="1"/>
</dbReference>
<dbReference type="Pfam" id="PF01243">
    <property type="entry name" value="PNPOx_N"/>
    <property type="match status" value="1"/>
</dbReference>
<feature type="binding site" evidence="6">
    <location>
        <begin position="24"/>
        <end position="27"/>
    </location>
    <ligand>
        <name>substrate</name>
    </ligand>
</feature>
<dbReference type="PANTHER" id="PTHR10851">
    <property type="entry name" value="PYRIDOXINE-5-PHOSPHATE OXIDASE"/>
    <property type="match status" value="1"/>
</dbReference>
<comment type="subunit">
    <text evidence="5">Homodimer.</text>
</comment>
<evidence type="ECO:0000256" key="8">
    <source>
        <dbReference type="SAM" id="MobiDB-lite"/>
    </source>
</evidence>
<feature type="binding site" evidence="5 7">
    <location>
        <position position="101"/>
    </location>
    <ligand>
        <name>FMN</name>
        <dbReference type="ChEBI" id="CHEBI:58210"/>
    </ligand>
</feature>
<evidence type="ECO:0000256" key="6">
    <source>
        <dbReference type="PIRSR" id="PIRSR000190-1"/>
    </source>
</evidence>
<dbReference type="EMBL" id="MAXA01000224">
    <property type="protein sequence ID" value="OHV27192.1"/>
    <property type="molecule type" value="Genomic_DNA"/>
</dbReference>
<dbReference type="NCBIfam" id="NF004231">
    <property type="entry name" value="PRK05679.1"/>
    <property type="match status" value="1"/>
</dbReference>
<reference evidence="12" key="1">
    <citation type="submission" date="2016-07" db="EMBL/GenBank/DDBJ databases">
        <title>Frankia sp. NRRL B-16219 Genome sequencing.</title>
        <authorList>
            <person name="Ghodhbane-Gtari F."/>
            <person name="Swanson E."/>
            <person name="Gueddou A."/>
            <person name="Louati M."/>
            <person name="Nouioui I."/>
            <person name="Hezbri K."/>
            <person name="Abebe-Akele F."/>
            <person name="Simpson S."/>
            <person name="Morris K."/>
            <person name="Thomas K."/>
            <person name="Gtari M."/>
            <person name="Tisa L.S."/>
        </authorList>
    </citation>
    <scope>NUCLEOTIDE SEQUENCE [LARGE SCALE GENOMIC DNA]</scope>
    <source>
        <strain evidence="12">NRRL B-16219</strain>
    </source>
</reference>
<dbReference type="Proteomes" id="UP000179769">
    <property type="component" value="Unassembled WGS sequence"/>
</dbReference>
<dbReference type="OrthoDB" id="9780392at2"/>
<evidence type="ECO:0000256" key="3">
    <source>
        <dbReference type="ARBA" id="ARBA00022643"/>
    </source>
</evidence>
<keyword evidence="5" id="KW-0664">Pyridoxine biosynthesis</keyword>
<feature type="binding site" evidence="5 6">
    <location>
        <begin position="210"/>
        <end position="212"/>
    </location>
    <ligand>
        <name>substrate</name>
    </ligand>
</feature>
<comment type="catalytic activity">
    <reaction evidence="5">
        <text>pyridoxamine 5'-phosphate + O2 + H2O = pyridoxal 5'-phosphate + H2O2 + NH4(+)</text>
        <dbReference type="Rhea" id="RHEA:15817"/>
        <dbReference type="ChEBI" id="CHEBI:15377"/>
        <dbReference type="ChEBI" id="CHEBI:15379"/>
        <dbReference type="ChEBI" id="CHEBI:16240"/>
        <dbReference type="ChEBI" id="CHEBI:28938"/>
        <dbReference type="ChEBI" id="CHEBI:58451"/>
        <dbReference type="ChEBI" id="CHEBI:597326"/>
        <dbReference type="EC" id="1.4.3.5"/>
    </reaction>
</comment>
<comment type="pathway">
    <text evidence="5">Cofactor metabolism; pyridoxal 5'-phosphate salvage; pyridoxal 5'-phosphate from pyridoxamine 5'-phosphate: step 1/1.</text>
</comment>
<dbReference type="Pfam" id="PF10590">
    <property type="entry name" value="PNP_phzG_C"/>
    <property type="match status" value="1"/>
</dbReference>
<feature type="binding site" evidence="5 7">
    <location>
        <begin position="158"/>
        <end position="159"/>
    </location>
    <ligand>
        <name>FMN</name>
        <dbReference type="ChEBI" id="CHEBI:58210"/>
    </ligand>
</feature>
<keyword evidence="12" id="KW-1185">Reference proteome</keyword>
<feature type="binding site" evidence="5 7">
    <location>
        <begin position="94"/>
        <end position="95"/>
    </location>
    <ligand>
        <name>FMN</name>
        <dbReference type="ChEBI" id="CHEBI:58210"/>
    </ligand>
</feature>
<evidence type="ECO:0000256" key="5">
    <source>
        <dbReference type="HAMAP-Rule" id="MF_01629"/>
    </source>
</evidence>
<dbReference type="RefSeq" id="WP_071064941.1">
    <property type="nucleotide sequence ID" value="NZ_MAXA01000224.1"/>
</dbReference>
<dbReference type="InterPro" id="IPR019740">
    <property type="entry name" value="Pyridox_Oxase_CS"/>
</dbReference>
<protein>
    <recommendedName>
        <fullName evidence="5">Pyridoxine/pyridoxamine 5'-phosphate oxidase</fullName>
        <ecNumber evidence="5">1.4.3.5</ecNumber>
    </recommendedName>
    <alternativeName>
        <fullName evidence="5">PNP/PMP oxidase</fullName>
        <shortName evidence="5">PNPOx</shortName>
    </alternativeName>
    <alternativeName>
        <fullName evidence="5">Pyridoxal 5'-phosphate synthase</fullName>
    </alternativeName>
</protein>
<dbReference type="HAMAP" id="MF_01629">
    <property type="entry name" value="PdxH"/>
    <property type="match status" value="1"/>
</dbReference>
<evidence type="ECO:0000313" key="12">
    <source>
        <dbReference type="Proteomes" id="UP000179769"/>
    </source>
</evidence>
<comment type="caution">
    <text evidence="11">The sequence shown here is derived from an EMBL/GenBank/DDBJ whole genome shotgun (WGS) entry which is preliminary data.</text>
</comment>
<accession>A0A1S1Q254</accession>
<evidence type="ECO:0000259" key="10">
    <source>
        <dbReference type="Pfam" id="PF10590"/>
    </source>
</evidence>
<keyword evidence="2 5" id="KW-0285">Flavoprotein</keyword>
<name>A0A1S1Q254_9ACTN</name>
<feature type="region of interest" description="Disordered" evidence="8">
    <location>
        <begin position="1"/>
        <end position="27"/>
    </location>
</feature>
<dbReference type="NCBIfam" id="TIGR00558">
    <property type="entry name" value="pdxH"/>
    <property type="match status" value="1"/>
</dbReference>
<comment type="pathway">
    <text evidence="5">Cofactor metabolism; pyridoxal 5'-phosphate salvage; pyridoxal 5'-phosphate from pyridoxine 5'-phosphate: step 1/1.</text>
</comment>
<gene>
    <name evidence="5" type="primary">pdxH</name>
    <name evidence="11" type="ORF">BBK14_04715</name>
</gene>
<feature type="region of interest" description="Disordered" evidence="8">
    <location>
        <begin position="222"/>
        <end position="245"/>
    </location>
</feature>
<feature type="binding site" evidence="5 7">
    <location>
        <position position="204"/>
    </location>
    <ligand>
        <name>FMN</name>
        <dbReference type="ChEBI" id="CHEBI:58210"/>
    </ligand>
</feature>
<dbReference type="AlphaFoldDB" id="A0A1S1Q254"/>
<dbReference type="UniPathway" id="UPA01068">
    <property type="reaction ID" value="UER00304"/>
</dbReference>
<feature type="binding site" evidence="5 6">
    <location>
        <position position="149"/>
    </location>
    <ligand>
        <name>substrate</name>
    </ligand>
</feature>
<feature type="domain" description="Pyridoxamine 5'-phosphate oxidase N-terminal" evidence="9">
    <location>
        <begin position="58"/>
        <end position="170"/>
    </location>
</feature>
<dbReference type="GO" id="GO:0010181">
    <property type="term" value="F:FMN binding"/>
    <property type="evidence" value="ECO:0007669"/>
    <property type="project" value="UniProtKB-UniRule"/>
</dbReference>
<dbReference type="GO" id="GO:0004733">
    <property type="term" value="F:pyridoxamine phosphate oxidase activity"/>
    <property type="evidence" value="ECO:0007669"/>
    <property type="project" value="UniProtKB-UniRule"/>
</dbReference>
<dbReference type="InterPro" id="IPR011576">
    <property type="entry name" value="Pyridox_Oxase_N"/>
</dbReference>
<feature type="binding site" evidence="5 6">
    <location>
        <position position="84"/>
    </location>
    <ligand>
        <name>substrate</name>
    </ligand>
</feature>
<evidence type="ECO:0000313" key="11">
    <source>
        <dbReference type="EMBL" id="OHV27192.1"/>
    </source>
</evidence>
<dbReference type="Gene3D" id="2.30.110.10">
    <property type="entry name" value="Electron Transport, Fmn-binding Protein, Chain A"/>
    <property type="match status" value="1"/>
</dbReference>
<keyword evidence="4 5" id="KW-0560">Oxidoreductase</keyword>
<comment type="catalytic activity">
    <reaction evidence="5">
        <text>pyridoxine 5'-phosphate + O2 = pyridoxal 5'-phosphate + H2O2</text>
        <dbReference type="Rhea" id="RHEA:15149"/>
        <dbReference type="ChEBI" id="CHEBI:15379"/>
        <dbReference type="ChEBI" id="CHEBI:16240"/>
        <dbReference type="ChEBI" id="CHEBI:58589"/>
        <dbReference type="ChEBI" id="CHEBI:597326"/>
        <dbReference type="EC" id="1.4.3.5"/>
    </reaction>
</comment>
<feature type="binding site" evidence="5 6">
    <location>
        <position position="141"/>
    </location>
    <ligand>
        <name>substrate</name>
    </ligand>
</feature>
<organism evidence="11 12">
    <name type="scientific">Parafrankia soli</name>
    <dbReference type="NCBI Taxonomy" id="2599596"/>
    <lineage>
        <taxon>Bacteria</taxon>
        <taxon>Bacillati</taxon>
        <taxon>Actinomycetota</taxon>
        <taxon>Actinomycetes</taxon>
        <taxon>Frankiales</taxon>
        <taxon>Frankiaceae</taxon>
        <taxon>Parafrankia</taxon>
    </lineage>
</organism>
<dbReference type="GO" id="GO:0008615">
    <property type="term" value="P:pyridoxine biosynthetic process"/>
    <property type="evidence" value="ECO:0007669"/>
    <property type="project" value="UniProtKB-UniRule"/>
</dbReference>
<comment type="caution">
    <text evidence="5">Lacks conserved residue(s) required for the propagation of feature annotation.</text>
</comment>
<feature type="binding site" evidence="5 7">
    <location>
        <position position="123"/>
    </location>
    <ligand>
        <name>FMN</name>
        <dbReference type="ChEBI" id="CHEBI:58210"/>
    </ligand>
</feature>
<feature type="binding site" evidence="5 7">
    <location>
        <position position="214"/>
    </location>
    <ligand>
        <name>FMN</name>
        <dbReference type="ChEBI" id="CHEBI:58210"/>
    </ligand>
</feature>
<feature type="compositionally biased region" description="Basic and acidic residues" evidence="8">
    <location>
        <begin position="1"/>
        <end position="12"/>
    </location>
</feature>
<dbReference type="InterPro" id="IPR019576">
    <property type="entry name" value="Pyridoxamine_oxidase_dimer_C"/>
</dbReference>
<dbReference type="InterPro" id="IPR012349">
    <property type="entry name" value="Split_barrel_FMN-bd"/>
</dbReference>
<evidence type="ECO:0000259" key="9">
    <source>
        <dbReference type="Pfam" id="PF01243"/>
    </source>
</evidence>